<dbReference type="AlphaFoldDB" id="A0A8H3WUR8"/>
<dbReference type="OrthoDB" id="24822at2759"/>
<gene>
    <name evidence="1" type="ORF">F8M41_017785</name>
</gene>
<sequence>VGEFYQKGLIVEKNIDIAFEWYLKSAITEQNTIAKKKEYFHWMPFENFENVEEIVESLP</sequence>
<keyword evidence="2" id="KW-1185">Reference proteome</keyword>
<proteinExistence type="predicted"/>
<protein>
    <recommendedName>
        <fullName evidence="3">Sel1 repeat family protein</fullName>
    </recommendedName>
</protein>
<reference evidence="1 2" key="1">
    <citation type="journal article" date="2019" name="Environ. Microbiol.">
        <title>At the nexus of three kingdoms: the genome of the mycorrhizal fungus Gigaspora margarita provides insights into plant, endobacterial and fungal interactions.</title>
        <authorList>
            <person name="Venice F."/>
            <person name="Ghignone S."/>
            <person name="Salvioli di Fossalunga A."/>
            <person name="Amselem J."/>
            <person name="Novero M."/>
            <person name="Xianan X."/>
            <person name="Sedzielewska Toro K."/>
            <person name="Morin E."/>
            <person name="Lipzen A."/>
            <person name="Grigoriev I.V."/>
            <person name="Henrissat B."/>
            <person name="Martin F.M."/>
            <person name="Bonfante P."/>
        </authorList>
    </citation>
    <scope>NUCLEOTIDE SEQUENCE [LARGE SCALE GENOMIC DNA]</scope>
    <source>
        <strain evidence="1 2">BEG34</strain>
    </source>
</reference>
<organism evidence="1 2">
    <name type="scientific">Gigaspora margarita</name>
    <dbReference type="NCBI Taxonomy" id="4874"/>
    <lineage>
        <taxon>Eukaryota</taxon>
        <taxon>Fungi</taxon>
        <taxon>Fungi incertae sedis</taxon>
        <taxon>Mucoromycota</taxon>
        <taxon>Glomeromycotina</taxon>
        <taxon>Glomeromycetes</taxon>
        <taxon>Diversisporales</taxon>
        <taxon>Gigasporaceae</taxon>
        <taxon>Gigaspora</taxon>
    </lineage>
</organism>
<feature type="non-terminal residue" evidence="1">
    <location>
        <position position="1"/>
    </location>
</feature>
<accession>A0A8H3WUR8</accession>
<evidence type="ECO:0008006" key="3">
    <source>
        <dbReference type="Google" id="ProtNLM"/>
    </source>
</evidence>
<comment type="caution">
    <text evidence="1">The sequence shown here is derived from an EMBL/GenBank/DDBJ whole genome shotgun (WGS) entry which is preliminary data.</text>
</comment>
<dbReference type="EMBL" id="WTPW01004147">
    <property type="protein sequence ID" value="KAF0332985.1"/>
    <property type="molecule type" value="Genomic_DNA"/>
</dbReference>
<evidence type="ECO:0000313" key="2">
    <source>
        <dbReference type="Proteomes" id="UP000439903"/>
    </source>
</evidence>
<evidence type="ECO:0000313" key="1">
    <source>
        <dbReference type="EMBL" id="KAF0332985.1"/>
    </source>
</evidence>
<name>A0A8H3WUR8_GIGMA</name>
<dbReference type="Proteomes" id="UP000439903">
    <property type="component" value="Unassembled WGS sequence"/>
</dbReference>